<keyword evidence="3" id="KW-1185">Reference proteome</keyword>
<comment type="caution">
    <text evidence="2">The sequence shown here is derived from an EMBL/GenBank/DDBJ whole genome shotgun (WGS) entry which is preliminary data.</text>
</comment>
<reference evidence="2 3" key="1">
    <citation type="submission" date="2017-11" db="EMBL/GenBank/DDBJ databases">
        <title>De-novo sequencing of pomegranate (Punica granatum L.) genome.</title>
        <authorList>
            <person name="Akparov Z."/>
            <person name="Amiraslanov A."/>
            <person name="Hajiyeva S."/>
            <person name="Abbasov M."/>
            <person name="Kaur K."/>
            <person name="Hamwieh A."/>
            <person name="Solovyev V."/>
            <person name="Salamov A."/>
            <person name="Braich B."/>
            <person name="Kosarev P."/>
            <person name="Mahmoud A."/>
            <person name="Hajiyev E."/>
            <person name="Babayeva S."/>
            <person name="Izzatullayeva V."/>
            <person name="Mammadov A."/>
            <person name="Mammadov A."/>
            <person name="Sharifova S."/>
            <person name="Ojaghi J."/>
            <person name="Eynullazada K."/>
            <person name="Bayramov B."/>
            <person name="Abdulazimova A."/>
            <person name="Shahmuradov I."/>
        </authorList>
    </citation>
    <scope>NUCLEOTIDE SEQUENCE [LARGE SCALE GENOMIC DNA]</scope>
    <source>
        <strain evidence="3">cv. AG2017</strain>
        <tissue evidence="2">Leaf</tissue>
    </source>
</reference>
<dbReference type="AlphaFoldDB" id="A0A2I0KQN4"/>
<feature type="region of interest" description="Disordered" evidence="1">
    <location>
        <begin position="1"/>
        <end position="31"/>
    </location>
</feature>
<feature type="compositionally biased region" description="Polar residues" evidence="1">
    <location>
        <begin position="225"/>
        <end position="235"/>
    </location>
</feature>
<sequence>MRVTNAAALRHPDEKGTTTARTTADSDFRPLGIRRRSTLELESLIARPGHPQQAIALAAKPASDRSNTPPPQGQSTDEATSSRCACNPKGHLLLNGLISVSRDRSILVHAFGSILATFGSTPAHAFGSIPVTFRSILVHAFGSIPVTFGSTPAHAFGSIPVTFGSTPVHAFGSIPVYPVFVGSIPVSFGSVPILISSVMSRHVQTRCEQQRGGGGTQGPPKSWDKLQTTIRNSTRLPEGRFSGSKRLPMNLRGTFTENIDHSDP</sequence>
<organism evidence="2 3">
    <name type="scientific">Punica granatum</name>
    <name type="common">Pomegranate</name>
    <dbReference type="NCBI Taxonomy" id="22663"/>
    <lineage>
        <taxon>Eukaryota</taxon>
        <taxon>Viridiplantae</taxon>
        <taxon>Streptophyta</taxon>
        <taxon>Embryophyta</taxon>
        <taxon>Tracheophyta</taxon>
        <taxon>Spermatophyta</taxon>
        <taxon>Magnoliopsida</taxon>
        <taxon>eudicotyledons</taxon>
        <taxon>Gunneridae</taxon>
        <taxon>Pentapetalae</taxon>
        <taxon>rosids</taxon>
        <taxon>malvids</taxon>
        <taxon>Myrtales</taxon>
        <taxon>Lythraceae</taxon>
        <taxon>Punica</taxon>
    </lineage>
</organism>
<evidence type="ECO:0000256" key="1">
    <source>
        <dbReference type="SAM" id="MobiDB-lite"/>
    </source>
</evidence>
<gene>
    <name evidence="2" type="ORF">CRG98_008785</name>
</gene>
<evidence type="ECO:0000313" key="2">
    <source>
        <dbReference type="EMBL" id="PKI70818.1"/>
    </source>
</evidence>
<accession>A0A2I0KQN4</accession>
<feature type="compositionally biased region" description="Polar residues" evidence="1">
    <location>
        <begin position="73"/>
        <end position="82"/>
    </location>
</feature>
<feature type="region of interest" description="Disordered" evidence="1">
    <location>
        <begin position="205"/>
        <end position="264"/>
    </location>
</feature>
<protein>
    <submittedName>
        <fullName evidence="2">Uncharacterized protein</fullName>
    </submittedName>
</protein>
<proteinExistence type="predicted"/>
<dbReference type="EMBL" id="PGOL01000427">
    <property type="protein sequence ID" value="PKI70818.1"/>
    <property type="molecule type" value="Genomic_DNA"/>
</dbReference>
<feature type="region of interest" description="Disordered" evidence="1">
    <location>
        <begin position="59"/>
        <end position="82"/>
    </location>
</feature>
<evidence type="ECO:0000313" key="3">
    <source>
        <dbReference type="Proteomes" id="UP000233551"/>
    </source>
</evidence>
<dbReference type="Proteomes" id="UP000233551">
    <property type="component" value="Unassembled WGS sequence"/>
</dbReference>
<name>A0A2I0KQN4_PUNGR</name>